<evidence type="ECO:0000313" key="2">
    <source>
        <dbReference type="EMBL" id="SDE21406.1"/>
    </source>
</evidence>
<dbReference type="EMBL" id="FNAQ01000005">
    <property type="protein sequence ID" value="SDE21406.1"/>
    <property type="molecule type" value="Genomic_DNA"/>
</dbReference>
<dbReference type="InterPro" id="IPR010982">
    <property type="entry name" value="Lambda_DNA-bd_dom_sf"/>
</dbReference>
<dbReference type="GO" id="GO:0003677">
    <property type="term" value="F:DNA binding"/>
    <property type="evidence" value="ECO:0007669"/>
    <property type="project" value="InterPro"/>
</dbReference>
<dbReference type="InterPro" id="IPR001387">
    <property type="entry name" value="Cro/C1-type_HTH"/>
</dbReference>
<dbReference type="AlphaFoldDB" id="A0A1G7B520"/>
<dbReference type="PANTHER" id="PTHR40275">
    <property type="entry name" value="SSL7038 PROTEIN"/>
    <property type="match status" value="1"/>
</dbReference>
<dbReference type="STRING" id="57664.SAMN05661003_10540"/>
<dbReference type="CDD" id="cd00093">
    <property type="entry name" value="HTH_XRE"/>
    <property type="match status" value="1"/>
</dbReference>
<gene>
    <name evidence="2" type="ORF">SAMN05661003_10540</name>
</gene>
<dbReference type="PROSITE" id="PS50943">
    <property type="entry name" value="HTH_CROC1"/>
    <property type="match status" value="1"/>
</dbReference>
<proteinExistence type="predicted"/>
<sequence length="93" mass="10067">MMALETRPFDIAEHLETEEDIREFLKAAAEDGSPDVFIHALNTAARAMGMTEVAKKAGVTRASLYKSLAEGGNPRFDTIVKVTEALGCKLKVA</sequence>
<dbReference type="NCBIfam" id="TIGR02684">
    <property type="entry name" value="dnstrm_HI1420"/>
    <property type="match status" value="1"/>
</dbReference>
<evidence type="ECO:0000313" key="3">
    <source>
        <dbReference type="Proteomes" id="UP000243205"/>
    </source>
</evidence>
<dbReference type="PANTHER" id="PTHR40275:SF1">
    <property type="entry name" value="SSL7038 PROTEIN"/>
    <property type="match status" value="1"/>
</dbReference>
<dbReference type="Proteomes" id="UP000243205">
    <property type="component" value="Unassembled WGS sequence"/>
</dbReference>
<dbReference type="InterPro" id="IPR014057">
    <property type="entry name" value="HI1420"/>
</dbReference>
<protein>
    <submittedName>
        <fullName evidence="2">Probable addiction module antidote protein</fullName>
    </submittedName>
</protein>
<feature type="domain" description="HTH cro/C1-type" evidence="1">
    <location>
        <begin position="50"/>
        <end position="93"/>
    </location>
</feature>
<dbReference type="Pfam" id="PF21716">
    <property type="entry name" value="dnstrm_HI1420"/>
    <property type="match status" value="1"/>
</dbReference>
<reference evidence="3" key="1">
    <citation type="submission" date="2016-10" db="EMBL/GenBank/DDBJ databases">
        <authorList>
            <person name="Varghese N."/>
            <person name="Submissions S."/>
        </authorList>
    </citation>
    <scope>NUCLEOTIDE SEQUENCE [LARGE SCALE GENOMIC DNA]</scope>
    <source>
        <strain evidence="3">DSM 8987</strain>
    </source>
</reference>
<dbReference type="Gene3D" id="1.10.260.40">
    <property type="entry name" value="lambda repressor-like DNA-binding domains"/>
    <property type="match status" value="1"/>
</dbReference>
<accession>A0A1G7B520</accession>
<dbReference type="SUPFAM" id="SSF47413">
    <property type="entry name" value="lambda repressor-like DNA-binding domains"/>
    <property type="match status" value="1"/>
</dbReference>
<organism evidence="2 3">
    <name type="scientific">Desulfuromonas thiophila</name>
    <dbReference type="NCBI Taxonomy" id="57664"/>
    <lineage>
        <taxon>Bacteria</taxon>
        <taxon>Pseudomonadati</taxon>
        <taxon>Thermodesulfobacteriota</taxon>
        <taxon>Desulfuromonadia</taxon>
        <taxon>Desulfuromonadales</taxon>
        <taxon>Desulfuromonadaceae</taxon>
        <taxon>Desulfuromonas</taxon>
    </lineage>
</organism>
<evidence type="ECO:0000259" key="1">
    <source>
        <dbReference type="PROSITE" id="PS50943"/>
    </source>
</evidence>
<keyword evidence="3" id="KW-1185">Reference proteome</keyword>
<name>A0A1G7B520_9BACT</name>